<dbReference type="Gramene" id="TKW41785">
    <property type="protein sequence ID" value="TKW41785"/>
    <property type="gene ID" value="SEVIR_1G340400v2"/>
</dbReference>
<accession>A0A4U6WHQ0</accession>
<dbReference type="AlphaFoldDB" id="A0A4U6WHQ0"/>
<gene>
    <name evidence="1" type="ORF">SEVIR_1G340400v2</name>
</gene>
<dbReference type="EMBL" id="CM016552">
    <property type="protein sequence ID" value="TKW41785.1"/>
    <property type="molecule type" value="Genomic_DNA"/>
</dbReference>
<evidence type="ECO:0000313" key="1">
    <source>
        <dbReference type="EMBL" id="TKW41785.1"/>
    </source>
</evidence>
<protein>
    <submittedName>
        <fullName evidence="1">Uncharacterized protein</fullName>
    </submittedName>
</protein>
<keyword evidence="2" id="KW-1185">Reference proteome</keyword>
<sequence length="62" mass="7258">MRHSLCILRSRWCRQEAAKRTHIISANTCDVEHGDRQHESHLVTLTRLLYFYHLYACVTGCG</sequence>
<reference evidence="1" key="1">
    <citation type="submission" date="2019-03" db="EMBL/GenBank/DDBJ databases">
        <title>WGS assembly of Setaria viridis.</title>
        <authorList>
            <person name="Huang P."/>
            <person name="Jenkins J."/>
            <person name="Grimwood J."/>
            <person name="Barry K."/>
            <person name="Healey A."/>
            <person name="Mamidi S."/>
            <person name="Sreedasyam A."/>
            <person name="Shu S."/>
            <person name="Feldman M."/>
            <person name="Wu J."/>
            <person name="Yu Y."/>
            <person name="Chen C."/>
            <person name="Johnson J."/>
            <person name="Rokhsar D."/>
            <person name="Baxter I."/>
            <person name="Schmutz J."/>
            <person name="Brutnell T."/>
            <person name="Kellogg E."/>
        </authorList>
    </citation>
    <scope>NUCLEOTIDE SEQUENCE [LARGE SCALE GENOMIC DNA]</scope>
</reference>
<evidence type="ECO:0000313" key="2">
    <source>
        <dbReference type="Proteomes" id="UP000298652"/>
    </source>
</evidence>
<name>A0A4U6WHQ0_SETVI</name>
<dbReference type="Proteomes" id="UP000298652">
    <property type="component" value="Chromosome 1"/>
</dbReference>
<proteinExistence type="predicted"/>
<organism evidence="1 2">
    <name type="scientific">Setaria viridis</name>
    <name type="common">Green bristlegrass</name>
    <name type="synonym">Setaria italica subsp. viridis</name>
    <dbReference type="NCBI Taxonomy" id="4556"/>
    <lineage>
        <taxon>Eukaryota</taxon>
        <taxon>Viridiplantae</taxon>
        <taxon>Streptophyta</taxon>
        <taxon>Embryophyta</taxon>
        <taxon>Tracheophyta</taxon>
        <taxon>Spermatophyta</taxon>
        <taxon>Magnoliopsida</taxon>
        <taxon>Liliopsida</taxon>
        <taxon>Poales</taxon>
        <taxon>Poaceae</taxon>
        <taxon>PACMAD clade</taxon>
        <taxon>Panicoideae</taxon>
        <taxon>Panicodae</taxon>
        <taxon>Paniceae</taxon>
        <taxon>Cenchrinae</taxon>
        <taxon>Setaria</taxon>
    </lineage>
</organism>